<feature type="signal peptide" evidence="3">
    <location>
        <begin position="1"/>
        <end position="27"/>
    </location>
</feature>
<dbReference type="EMBL" id="CP032419">
    <property type="protein sequence ID" value="AYC31995.1"/>
    <property type="molecule type" value="Genomic_DNA"/>
</dbReference>
<gene>
    <name evidence="5" type="ORF">D3880_06200</name>
</gene>
<feature type="domain" description="Solute-binding protein family 3/N-terminal" evidence="4">
    <location>
        <begin position="38"/>
        <end position="266"/>
    </location>
</feature>
<keyword evidence="6" id="KW-1185">Reference proteome</keyword>
<dbReference type="AlphaFoldDB" id="A0A385YYN6"/>
<dbReference type="PANTHER" id="PTHR35936:SF25">
    <property type="entry name" value="ABC TRANSPORTER SUBSTRATE-BINDING PROTEIN"/>
    <property type="match status" value="1"/>
</dbReference>
<evidence type="ECO:0000256" key="3">
    <source>
        <dbReference type="SAM" id="SignalP"/>
    </source>
</evidence>
<evidence type="ECO:0000313" key="6">
    <source>
        <dbReference type="Proteomes" id="UP000265560"/>
    </source>
</evidence>
<dbReference type="Pfam" id="PF00497">
    <property type="entry name" value="SBP_bac_3"/>
    <property type="match status" value="1"/>
</dbReference>
<dbReference type="KEGG" id="pcav:D3880_06200"/>
<dbReference type="InterPro" id="IPR001638">
    <property type="entry name" value="Solute-binding_3/MltF_N"/>
</dbReference>
<dbReference type="PANTHER" id="PTHR35936">
    <property type="entry name" value="MEMBRANE-BOUND LYTIC MUREIN TRANSGLYCOSYLASE F"/>
    <property type="match status" value="1"/>
</dbReference>
<dbReference type="Gene3D" id="3.40.190.10">
    <property type="entry name" value="Periplasmic binding protein-like II"/>
    <property type="match status" value="2"/>
</dbReference>
<comment type="similarity">
    <text evidence="1">Belongs to the bacterial solute-binding protein 3 family.</text>
</comment>
<sequence length="266" mass="29523">MNKTALACRLLLLLLALAGSMSLPALADSGQQPASGAALHFVEEANWPPFTEETHGLASKGLSYELLHLIAGRLGRRVEIELLPQQRMMQKLRQGDKDGVSMVSYNAERAGFLAFSAPILQKRGYLYYNVKRPLPIEFSDWRDLQGLLIGIVIGHNYGANFDRARRELPLQVVEVVSVQQLFQMAKLGRIDAFLAIDLTALELTQHPEFKDVIVRAARPYYEAPYFIGLSRKSATIELLPQIDQAIAGLKASGELPALLQRYGIPN</sequence>
<dbReference type="SUPFAM" id="SSF53850">
    <property type="entry name" value="Periplasmic binding protein-like II"/>
    <property type="match status" value="1"/>
</dbReference>
<reference evidence="6" key="1">
    <citation type="submission" date="2018-09" db="EMBL/GenBank/DDBJ databases">
        <authorList>
            <person name="Zhu H."/>
        </authorList>
    </citation>
    <scope>NUCLEOTIDE SEQUENCE [LARGE SCALE GENOMIC DNA]</scope>
    <source>
        <strain evidence="6">K2W31S-8</strain>
    </source>
</reference>
<dbReference type="RefSeq" id="WP_119892617.1">
    <property type="nucleotide sequence ID" value="NZ_CP032419.1"/>
</dbReference>
<evidence type="ECO:0000313" key="5">
    <source>
        <dbReference type="EMBL" id="AYC31995.1"/>
    </source>
</evidence>
<accession>A0A385YYN6</accession>
<name>A0A385YYN6_9PSED</name>
<evidence type="ECO:0000259" key="4">
    <source>
        <dbReference type="SMART" id="SM00062"/>
    </source>
</evidence>
<evidence type="ECO:0000256" key="2">
    <source>
        <dbReference type="ARBA" id="ARBA00022729"/>
    </source>
</evidence>
<evidence type="ECO:0000256" key="1">
    <source>
        <dbReference type="ARBA" id="ARBA00010333"/>
    </source>
</evidence>
<dbReference type="OrthoDB" id="5457351at2"/>
<protein>
    <recommendedName>
        <fullName evidence="4">Solute-binding protein family 3/N-terminal domain-containing protein</fullName>
    </recommendedName>
</protein>
<keyword evidence="2 3" id="KW-0732">Signal</keyword>
<dbReference type="SMART" id="SM00062">
    <property type="entry name" value="PBPb"/>
    <property type="match status" value="1"/>
</dbReference>
<organism evidence="5 6">
    <name type="scientific">Pseudomonas cavernae</name>
    <dbReference type="NCBI Taxonomy" id="2320867"/>
    <lineage>
        <taxon>Bacteria</taxon>
        <taxon>Pseudomonadati</taxon>
        <taxon>Pseudomonadota</taxon>
        <taxon>Gammaproteobacteria</taxon>
        <taxon>Pseudomonadales</taxon>
        <taxon>Pseudomonadaceae</taxon>
        <taxon>Pseudomonas</taxon>
    </lineage>
</organism>
<feature type="chain" id="PRO_5017340849" description="Solute-binding protein family 3/N-terminal domain-containing protein" evidence="3">
    <location>
        <begin position="28"/>
        <end position="266"/>
    </location>
</feature>
<dbReference type="Proteomes" id="UP000265560">
    <property type="component" value="Chromosome"/>
</dbReference>
<proteinExistence type="inferred from homology"/>